<reference evidence="1 2" key="1">
    <citation type="submission" date="2018-08" db="EMBL/GenBank/DDBJ databases">
        <title>Neisseria animalis ATCC 49930 complete genome.</title>
        <authorList>
            <person name="Veseli I.A."/>
            <person name="Mascarenhas dos Santos A.C."/>
            <person name="Buttler R."/>
            <person name="Pombert J.-F."/>
        </authorList>
    </citation>
    <scope>NUCLEOTIDE SEQUENCE [LARGE SCALE GENOMIC DNA]</scope>
    <source>
        <strain evidence="1 2">ATCC 49930</strain>
    </source>
</reference>
<dbReference type="AlphaFoldDB" id="A0A5P3MQ71"/>
<accession>A0A5P3MQ71</accession>
<protein>
    <submittedName>
        <fullName evidence="1">Uncharacterized protein</fullName>
    </submittedName>
</protein>
<evidence type="ECO:0000313" key="2">
    <source>
        <dbReference type="Proteomes" id="UP000325536"/>
    </source>
</evidence>
<keyword evidence="2" id="KW-1185">Reference proteome</keyword>
<organism evidence="1 2">
    <name type="scientific">Neisseria animalis</name>
    <dbReference type="NCBI Taxonomy" id="492"/>
    <lineage>
        <taxon>Bacteria</taxon>
        <taxon>Pseudomonadati</taxon>
        <taxon>Pseudomonadota</taxon>
        <taxon>Betaproteobacteria</taxon>
        <taxon>Neisseriales</taxon>
        <taxon>Neisseriaceae</taxon>
        <taxon>Neisseria</taxon>
    </lineage>
</organism>
<sequence length="88" mass="10382">MRPYDKTAEYWKQTIQSVSTVRQFPHRILHKIPATPPRRIVQMIAPRNKLGKYDHEKMRQPCFAPQKGILTKPPKQQIHQSVLSIRIV</sequence>
<dbReference type="EMBL" id="CP031699">
    <property type="protein sequence ID" value="QEY23215.1"/>
    <property type="molecule type" value="Genomic_DNA"/>
</dbReference>
<name>A0A5P3MQ71_NEIAN</name>
<dbReference type="Proteomes" id="UP000325536">
    <property type="component" value="Chromosome"/>
</dbReference>
<gene>
    <name evidence="1" type="ORF">D0T90_00725</name>
</gene>
<dbReference type="KEGG" id="naq:D0T90_00725"/>
<evidence type="ECO:0000313" key="1">
    <source>
        <dbReference type="EMBL" id="QEY23215.1"/>
    </source>
</evidence>
<proteinExistence type="predicted"/>